<proteinExistence type="predicted"/>
<evidence type="ECO:0000313" key="1">
    <source>
        <dbReference type="EMBL" id="EDM25925.1"/>
    </source>
</evidence>
<dbReference type="NCBIfam" id="TIGR02532">
    <property type="entry name" value="IV_pilin_GFxxxE"/>
    <property type="match status" value="1"/>
</dbReference>
<name>A6DR37_9BACT</name>
<dbReference type="Proteomes" id="UP000004947">
    <property type="component" value="Unassembled WGS sequence"/>
</dbReference>
<comment type="caution">
    <text evidence="1">The sequence shown here is derived from an EMBL/GenBank/DDBJ whole genome shotgun (WGS) entry which is preliminary data.</text>
</comment>
<keyword evidence="2" id="KW-1185">Reference proteome</keyword>
<accession>A6DR37</accession>
<sequence>MKRKFSLIELLVVVAIIGILASLLLPALGQARKTAQAASCKNNIK</sequence>
<dbReference type="InterPro" id="IPR045584">
    <property type="entry name" value="Pilin-like"/>
</dbReference>
<organism evidence="1 2">
    <name type="scientific">Lentisphaera araneosa HTCC2155</name>
    <dbReference type="NCBI Taxonomy" id="313628"/>
    <lineage>
        <taxon>Bacteria</taxon>
        <taxon>Pseudomonadati</taxon>
        <taxon>Lentisphaerota</taxon>
        <taxon>Lentisphaeria</taxon>
        <taxon>Lentisphaerales</taxon>
        <taxon>Lentisphaeraceae</taxon>
        <taxon>Lentisphaera</taxon>
    </lineage>
</organism>
<dbReference type="eggNOG" id="COG2165">
    <property type="taxonomic scope" value="Bacteria"/>
</dbReference>
<dbReference type="AlphaFoldDB" id="A6DR37"/>
<dbReference type="PANTHER" id="PTHR30093">
    <property type="entry name" value="GENERAL SECRETION PATHWAY PROTEIN G"/>
    <property type="match status" value="1"/>
</dbReference>
<dbReference type="PANTHER" id="PTHR30093:SF2">
    <property type="entry name" value="TYPE II SECRETION SYSTEM PROTEIN H"/>
    <property type="match status" value="1"/>
</dbReference>
<dbReference type="STRING" id="313628.LNTAR_07779"/>
<dbReference type="EMBL" id="ABCK01000022">
    <property type="protein sequence ID" value="EDM25925.1"/>
    <property type="molecule type" value="Genomic_DNA"/>
</dbReference>
<gene>
    <name evidence="1" type="ORF">LNTAR_07779</name>
</gene>
<dbReference type="RefSeq" id="WP_007280309.1">
    <property type="nucleotide sequence ID" value="NZ_ABCK01000022.1"/>
</dbReference>
<evidence type="ECO:0000313" key="2">
    <source>
        <dbReference type="Proteomes" id="UP000004947"/>
    </source>
</evidence>
<dbReference type="SUPFAM" id="SSF54523">
    <property type="entry name" value="Pili subunits"/>
    <property type="match status" value="1"/>
</dbReference>
<dbReference type="Pfam" id="PF07963">
    <property type="entry name" value="N_methyl"/>
    <property type="match status" value="1"/>
</dbReference>
<dbReference type="Gene3D" id="3.30.700.10">
    <property type="entry name" value="Glycoprotein, Type 4 Pilin"/>
    <property type="match status" value="1"/>
</dbReference>
<protein>
    <submittedName>
        <fullName evidence="1">Uncharacterized protein</fullName>
    </submittedName>
</protein>
<reference evidence="1 2" key="1">
    <citation type="journal article" date="2010" name="J. Bacteriol.">
        <title>Genome sequence of Lentisphaera araneosa HTCC2155T, the type species of the order Lentisphaerales in the phylum Lentisphaerae.</title>
        <authorList>
            <person name="Thrash J.C."/>
            <person name="Cho J.C."/>
            <person name="Vergin K.L."/>
            <person name="Morris R.M."/>
            <person name="Giovannoni S.J."/>
        </authorList>
    </citation>
    <scope>NUCLEOTIDE SEQUENCE [LARGE SCALE GENOMIC DNA]</scope>
    <source>
        <strain evidence="1 2">HTCC2155</strain>
    </source>
</reference>
<dbReference type="InterPro" id="IPR012902">
    <property type="entry name" value="N_methyl_site"/>
</dbReference>